<dbReference type="EMBL" id="CAACVG010006864">
    <property type="protein sequence ID" value="VEN42200.1"/>
    <property type="molecule type" value="Genomic_DNA"/>
</dbReference>
<name>A0A653C2U0_CALMS</name>
<dbReference type="OrthoDB" id="6506757at2759"/>
<accession>A0A653C2U0</accession>
<reference evidence="1 2" key="1">
    <citation type="submission" date="2019-01" db="EMBL/GenBank/DDBJ databases">
        <authorList>
            <person name="Sayadi A."/>
        </authorList>
    </citation>
    <scope>NUCLEOTIDE SEQUENCE [LARGE SCALE GENOMIC DNA]</scope>
</reference>
<gene>
    <name evidence="1" type="ORF">CALMAC_LOCUS5776</name>
</gene>
<dbReference type="AlphaFoldDB" id="A0A653C2U0"/>
<feature type="non-terminal residue" evidence="1">
    <location>
        <position position="1"/>
    </location>
</feature>
<evidence type="ECO:0000313" key="2">
    <source>
        <dbReference type="Proteomes" id="UP000410492"/>
    </source>
</evidence>
<dbReference type="Proteomes" id="UP000410492">
    <property type="component" value="Unassembled WGS sequence"/>
</dbReference>
<organism evidence="1 2">
    <name type="scientific">Callosobruchus maculatus</name>
    <name type="common">Southern cowpea weevil</name>
    <name type="synonym">Pulse bruchid</name>
    <dbReference type="NCBI Taxonomy" id="64391"/>
    <lineage>
        <taxon>Eukaryota</taxon>
        <taxon>Metazoa</taxon>
        <taxon>Ecdysozoa</taxon>
        <taxon>Arthropoda</taxon>
        <taxon>Hexapoda</taxon>
        <taxon>Insecta</taxon>
        <taxon>Pterygota</taxon>
        <taxon>Neoptera</taxon>
        <taxon>Endopterygota</taxon>
        <taxon>Coleoptera</taxon>
        <taxon>Polyphaga</taxon>
        <taxon>Cucujiformia</taxon>
        <taxon>Chrysomeloidea</taxon>
        <taxon>Chrysomelidae</taxon>
        <taxon>Bruchinae</taxon>
        <taxon>Bruchini</taxon>
        <taxon>Callosobruchus</taxon>
    </lineage>
</organism>
<feature type="non-terminal residue" evidence="1">
    <location>
        <position position="225"/>
    </location>
</feature>
<protein>
    <submittedName>
        <fullName evidence="1">Uncharacterized protein</fullName>
    </submittedName>
</protein>
<sequence length="225" mass="26066">LLPVATRVSLDRCIIAAAKHYFIRRYNTVVFSLPISEGRKEDLAPLATDRILLQEMYKENRWSVVMKHFGGRPQGRDIGYYPKSYLIQIRSRNEAKINIKYLSKFVSWNPHAKFLIVSSQVFDEPEEVALEAFQALFAANTVSIAVMLPDPQNNTNFLVFSWRPAANYTCSPDHLEALLINTCYFGNIKRKQTWFPDVLRIKHQKDYGCAVKVSYFIWPPFVIQN</sequence>
<keyword evidence="2" id="KW-1185">Reference proteome</keyword>
<evidence type="ECO:0000313" key="1">
    <source>
        <dbReference type="EMBL" id="VEN42200.1"/>
    </source>
</evidence>
<proteinExistence type="predicted"/>